<dbReference type="InterPro" id="IPR000182">
    <property type="entry name" value="GNAT_dom"/>
</dbReference>
<dbReference type="GO" id="GO:0046872">
    <property type="term" value="F:metal ion binding"/>
    <property type="evidence" value="ECO:0007669"/>
    <property type="project" value="UniProtKB-KW"/>
</dbReference>
<dbReference type="Pfam" id="PF13302">
    <property type="entry name" value="Acetyltransf_3"/>
    <property type="match status" value="1"/>
</dbReference>
<keyword evidence="4" id="KW-0413">Isomerase</keyword>
<evidence type="ECO:0000256" key="1">
    <source>
        <dbReference type="ARBA" id="ARBA00022723"/>
    </source>
</evidence>
<dbReference type="GO" id="GO:0016853">
    <property type="term" value="F:isomerase activity"/>
    <property type="evidence" value="ECO:0007669"/>
    <property type="project" value="UniProtKB-KW"/>
</dbReference>
<keyword evidence="1" id="KW-0479">Metal-binding</keyword>
<dbReference type="Pfam" id="PF10370">
    <property type="entry name" value="Rv2993c-like_N"/>
    <property type="match status" value="1"/>
</dbReference>
<evidence type="ECO:0000313" key="5">
    <source>
        <dbReference type="Proteomes" id="UP000228976"/>
    </source>
</evidence>
<dbReference type="InterPro" id="IPR011234">
    <property type="entry name" value="Fumarylacetoacetase-like_C"/>
</dbReference>
<dbReference type="PANTHER" id="PTHR11820:SF7">
    <property type="entry name" value="ACYLPYRUVASE FAHD1, MITOCHONDRIAL"/>
    <property type="match status" value="1"/>
</dbReference>
<dbReference type="Pfam" id="PF01557">
    <property type="entry name" value="FAA_hydrolase"/>
    <property type="match status" value="1"/>
</dbReference>
<dbReference type="OrthoDB" id="9805307at2"/>
<dbReference type="SUPFAM" id="SSF55729">
    <property type="entry name" value="Acyl-CoA N-acyltransferases (Nat)"/>
    <property type="match status" value="1"/>
</dbReference>
<evidence type="ECO:0000256" key="2">
    <source>
        <dbReference type="SAM" id="MobiDB-lite"/>
    </source>
</evidence>
<comment type="caution">
    <text evidence="4">The sequence shown here is derived from an EMBL/GenBank/DDBJ whole genome shotgun (WGS) entry which is preliminary data.</text>
</comment>
<gene>
    <name evidence="4" type="ORF">AEAE_1044</name>
</gene>
<dbReference type="GO" id="GO:0018773">
    <property type="term" value="F:acetylpyruvate hydrolase activity"/>
    <property type="evidence" value="ECO:0007669"/>
    <property type="project" value="TreeGrafter"/>
</dbReference>
<dbReference type="Proteomes" id="UP000228976">
    <property type="component" value="Unassembled WGS sequence"/>
</dbReference>
<dbReference type="Gene3D" id="2.30.30.370">
    <property type="entry name" value="FAH"/>
    <property type="match status" value="1"/>
</dbReference>
<dbReference type="AlphaFoldDB" id="A0A261F7X7"/>
<feature type="domain" description="N-acetyltransferase" evidence="3">
    <location>
        <begin position="325"/>
        <end position="494"/>
    </location>
</feature>
<dbReference type="SUPFAM" id="SSF56529">
    <property type="entry name" value="FAH"/>
    <property type="match status" value="1"/>
</dbReference>
<reference evidence="4 5" key="1">
    <citation type="journal article" date="2017" name="BMC Genomics">
        <title>Comparative genomic and phylogenomic analyses of the Bifidobacteriaceae family.</title>
        <authorList>
            <person name="Lugli G.A."/>
            <person name="Milani C."/>
            <person name="Turroni F."/>
            <person name="Duranti S."/>
            <person name="Mancabelli L."/>
            <person name="Mangifesta M."/>
            <person name="Ferrario C."/>
            <person name="Modesto M."/>
            <person name="Mattarelli P."/>
            <person name="Jiri K."/>
            <person name="van Sinderen D."/>
            <person name="Ventura M."/>
        </authorList>
    </citation>
    <scope>NUCLEOTIDE SEQUENCE [LARGE SCALE GENOMIC DNA]</scope>
    <source>
        <strain evidence="4 5">LMG 21773</strain>
    </source>
</reference>
<evidence type="ECO:0000259" key="3">
    <source>
        <dbReference type="PROSITE" id="PS51186"/>
    </source>
</evidence>
<dbReference type="InterPro" id="IPR036663">
    <property type="entry name" value="Fumarylacetoacetase_C_sf"/>
</dbReference>
<dbReference type="PANTHER" id="PTHR11820">
    <property type="entry name" value="ACYLPYRUVASE"/>
    <property type="match status" value="1"/>
</dbReference>
<proteinExistence type="predicted"/>
<dbReference type="Gene3D" id="3.40.630.30">
    <property type="match status" value="1"/>
</dbReference>
<dbReference type="EMBL" id="MWWU01000003">
    <property type="protein sequence ID" value="OZG55247.1"/>
    <property type="molecule type" value="Genomic_DNA"/>
</dbReference>
<dbReference type="GO" id="GO:0016747">
    <property type="term" value="F:acyltransferase activity, transferring groups other than amino-acyl groups"/>
    <property type="evidence" value="ECO:0007669"/>
    <property type="project" value="InterPro"/>
</dbReference>
<keyword evidence="5" id="KW-1185">Reference proteome</keyword>
<organism evidence="4 5">
    <name type="scientific">Aeriscardovia aeriphila</name>
    <dbReference type="NCBI Taxonomy" id="218139"/>
    <lineage>
        <taxon>Bacteria</taxon>
        <taxon>Bacillati</taxon>
        <taxon>Actinomycetota</taxon>
        <taxon>Actinomycetes</taxon>
        <taxon>Bifidobacteriales</taxon>
        <taxon>Bifidobacteriaceae</taxon>
        <taxon>Aeriscardovia</taxon>
    </lineage>
</organism>
<name>A0A261F7X7_9BIFI</name>
<dbReference type="CDD" id="cd04301">
    <property type="entry name" value="NAT_SF"/>
    <property type="match status" value="1"/>
</dbReference>
<dbReference type="InterPro" id="IPR018833">
    <property type="entry name" value="Rv2993c-like_N"/>
</dbReference>
<sequence length="505" mass="55297">MRIARFVKTGEKADSQPRYAFVNTDKTDGKDYLIELNGYPLSTQQVSLTGKRYPVEGEGIRLLAPLLPSKVYGVMKNYRKPSSEQAGGQAPADSEQPVAQASTAEEPAERMLLFMKPSTSICGPDDPIVFPHWAGSIHFEAEVCAVMGRMARNVSEKDALKYVLGYTCVNDVTAYDVKGDDPFLVRSKGFDTACPIGPWIETDLDPTNADISFSLNGEDQPAARGNTAHLLHSIAQQVSFISQFATLLPGDMILTGCADPTGELHPGDEAVVTVAGIGSLRNVVVAERGDDEEDDDLIISAPTSPAKENDMRIFHPRQPLTTSRLVLRPITVADGLTLYEYMKTDWYGLLLTGVPVSITDHGVQLPWSGDEVKQAYQGFAADEQRAMFAIVLHDVVIGEVVLNDYDAETNSCNLRAYIAPQWRAQGYGREALSALIAYGFERGLSLISLEVYDHNPTARKLYDQLGFLPVGYESEAFEFAGLTYGSTSMQLTRADFLAQRTAVEE</sequence>
<evidence type="ECO:0000313" key="4">
    <source>
        <dbReference type="EMBL" id="OZG55247.1"/>
    </source>
</evidence>
<accession>A0A261F7X7</accession>
<dbReference type="PROSITE" id="PS51186">
    <property type="entry name" value="GNAT"/>
    <property type="match status" value="1"/>
</dbReference>
<protein>
    <submittedName>
        <fullName evidence="4">2-hydroxyhepta-2,4-diene-1,7-dioate isomerase</fullName>
    </submittedName>
</protein>
<dbReference type="Gene3D" id="3.90.850.10">
    <property type="entry name" value="Fumarylacetoacetase-like, C-terminal domain"/>
    <property type="match status" value="1"/>
</dbReference>
<dbReference type="InterPro" id="IPR016181">
    <property type="entry name" value="Acyl_CoA_acyltransferase"/>
</dbReference>
<feature type="region of interest" description="Disordered" evidence="2">
    <location>
        <begin position="82"/>
        <end position="103"/>
    </location>
</feature>